<accession>A0A3A9VUN0</accession>
<dbReference type="AlphaFoldDB" id="A0A3A9VUN0"/>
<name>A0A3A9VUN0_9ACTN</name>
<keyword evidence="3" id="KW-1185">Reference proteome</keyword>
<sequence length="81" mass="8718">MAGPLSEIFARDVMDARRRCPHCQVDAPLAALHVFGPEPGITARCPGCAAVALRMVRHGELIWLELGSPDGPFRIATGDRP</sequence>
<dbReference type="EMBL" id="RBDY01000034">
    <property type="protein sequence ID" value="RKN15218.1"/>
    <property type="molecule type" value="Genomic_DNA"/>
</dbReference>
<evidence type="ECO:0000313" key="1">
    <source>
        <dbReference type="EMBL" id="RKN04450.1"/>
    </source>
</evidence>
<organism evidence="1 4">
    <name type="scientific">Streptomyces radicis</name>
    <dbReference type="NCBI Taxonomy" id="1750517"/>
    <lineage>
        <taxon>Bacteria</taxon>
        <taxon>Bacillati</taxon>
        <taxon>Actinomycetota</taxon>
        <taxon>Actinomycetes</taxon>
        <taxon>Kitasatosporales</taxon>
        <taxon>Streptomycetaceae</taxon>
        <taxon>Streptomyces</taxon>
    </lineage>
</organism>
<dbReference type="OrthoDB" id="165401at2"/>
<protein>
    <submittedName>
        <fullName evidence="1">Uncharacterized protein</fullName>
    </submittedName>
</protein>
<evidence type="ECO:0000313" key="3">
    <source>
        <dbReference type="Proteomes" id="UP000268652"/>
    </source>
</evidence>
<evidence type="ECO:0000313" key="2">
    <source>
        <dbReference type="EMBL" id="RKN15218.1"/>
    </source>
</evidence>
<dbReference type="Proteomes" id="UP000268652">
    <property type="component" value="Unassembled WGS sequence"/>
</dbReference>
<dbReference type="EMBL" id="RBDX01000036">
    <property type="protein sequence ID" value="RKN04450.1"/>
    <property type="molecule type" value="Genomic_DNA"/>
</dbReference>
<evidence type="ECO:0000313" key="4">
    <source>
        <dbReference type="Proteomes" id="UP000275024"/>
    </source>
</evidence>
<dbReference type="Proteomes" id="UP000275024">
    <property type="component" value="Unassembled WGS sequence"/>
</dbReference>
<dbReference type="Pfam" id="PF20120">
    <property type="entry name" value="DUF6510"/>
    <property type="match status" value="1"/>
</dbReference>
<reference evidence="3 4" key="1">
    <citation type="submission" date="2018-09" db="EMBL/GenBank/DDBJ databases">
        <title>Streptomyces sp. nov. DS1-2, an endophytic actinomycete isolated from roots of Dendrobium scabrilingue.</title>
        <authorList>
            <person name="Kuncharoen N."/>
            <person name="Kudo T."/>
            <person name="Ohkuma M."/>
            <person name="Yuki M."/>
            <person name="Tanasupawat S."/>
        </authorList>
    </citation>
    <scope>NUCLEOTIDE SEQUENCE [LARGE SCALE GENOMIC DNA]</scope>
    <source>
        <strain evidence="1 4">AZ1-7</strain>
        <strain evidence="2 3">DS1-2</strain>
    </source>
</reference>
<proteinExistence type="predicted"/>
<dbReference type="InterPro" id="IPR045423">
    <property type="entry name" value="DUF6510"/>
</dbReference>
<comment type="caution">
    <text evidence="1">The sequence shown here is derived from an EMBL/GenBank/DDBJ whole genome shotgun (WGS) entry which is preliminary data.</text>
</comment>
<gene>
    <name evidence="2" type="ORF">D7318_27985</name>
    <name evidence="1" type="ORF">D7319_28580</name>
</gene>